<name>A0A9W4UP97_9PLEO</name>
<reference evidence="2" key="1">
    <citation type="submission" date="2023-01" db="EMBL/GenBank/DDBJ databases">
        <authorList>
            <person name="Van Ghelder C."/>
            <person name="Rancurel C."/>
        </authorList>
    </citation>
    <scope>NUCLEOTIDE SEQUENCE</scope>
    <source>
        <strain evidence="2">CNCM I-4278</strain>
    </source>
</reference>
<keyword evidence="3" id="KW-1185">Reference proteome</keyword>
<evidence type="ECO:0000313" key="3">
    <source>
        <dbReference type="Proteomes" id="UP001152607"/>
    </source>
</evidence>
<dbReference type="AlphaFoldDB" id="A0A9W4UP97"/>
<feature type="compositionally biased region" description="Basic and acidic residues" evidence="1">
    <location>
        <begin position="65"/>
        <end position="76"/>
    </location>
</feature>
<comment type="caution">
    <text evidence="2">The sequence shown here is derived from an EMBL/GenBank/DDBJ whole genome shotgun (WGS) entry which is preliminary data.</text>
</comment>
<dbReference type="EMBL" id="CAOQHR010000008">
    <property type="protein sequence ID" value="CAI6338622.1"/>
    <property type="molecule type" value="Genomic_DNA"/>
</dbReference>
<protein>
    <submittedName>
        <fullName evidence="2">Uncharacterized protein</fullName>
    </submittedName>
</protein>
<evidence type="ECO:0000256" key="1">
    <source>
        <dbReference type="SAM" id="MobiDB-lite"/>
    </source>
</evidence>
<feature type="region of interest" description="Disordered" evidence="1">
    <location>
        <begin position="57"/>
        <end position="76"/>
    </location>
</feature>
<organism evidence="2 3">
    <name type="scientific">Periconia digitata</name>
    <dbReference type="NCBI Taxonomy" id="1303443"/>
    <lineage>
        <taxon>Eukaryota</taxon>
        <taxon>Fungi</taxon>
        <taxon>Dikarya</taxon>
        <taxon>Ascomycota</taxon>
        <taxon>Pezizomycotina</taxon>
        <taxon>Dothideomycetes</taxon>
        <taxon>Pleosporomycetidae</taxon>
        <taxon>Pleosporales</taxon>
        <taxon>Massarineae</taxon>
        <taxon>Periconiaceae</taxon>
        <taxon>Periconia</taxon>
    </lineage>
</organism>
<accession>A0A9W4UP97</accession>
<dbReference type="Proteomes" id="UP001152607">
    <property type="component" value="Unassembled WGS sequence"/>
</dbReference>
<gene>
    <name evidence="2" type="ORF">PDIGIT_LOCUS11752</name>
</gene>
<proteinExistence type="predicted"/>
<evidence type="ECO:0000313" key="2">
    <source>
        <dbReference type="EMBL" id="CAI6338622.1"/>
    </source>
</evidence>
<sequence>MSLYSIPLHLTGAPAAAGVPPPPRPLARMHGTMLAPKGQVFFSCGCCSCSHLIPPQDSAAAASQRAREGVRGRERA</sequence>